<evidence type="ECO:0000256" key="4">
    <source>
        <dbReference type="SAM" id="SignalP"/>
    </source>
</evidence>
<dbReference type="Gene3D" id="3.40.50.1980">
    <property type="entry name" value="Nitrogenase molybdenum iron protein domain"/>
    <property type="match status" value="2"/>
</dbReference>
<protein>
    <submittedName>
        <fullName evidence="5">Metal ABC transporter substrate-binding protein</fullName>
    </submittedName>
</protein>
<evidence type="ECO:0000256" key="1">
    <source>
        <dbReference type="ARBA" id="ARBA00011028"/>
    </source>
</evidence>
<dbReference type="GO" id="GO:0046872">
    <property type="term" value="F:metal ion binding"/>
    <property type="evidence" value="ECO:0007669"/>
    <property type="project" value="InterPro"/>
</dbReference>
<evidence type="ECO:0000256" key="2">
    <source>
        <dbReference type="ARBA" id="ARBA00022448"/>
    </source>
</evidence>
<evidence type="ECO:0000313" key="5">
    <source>
        <dbReference type="EMBL" id="HIZ57593.1"/>
    </source>
</evidence>
<evidence type="ECO:0000256" key="3">
    <source>
        <dbReference type="ARBA" id="ARBA00022729"/>
    </source>
</evidence>
<name>A0A9D2FFI9_9FIRM</name>
<accession>A0A9D2FFI9</accession>
<reference evidence="5" key="2">
    <citation type="submission" date="2021-04" db="EMBL/GenBank/DDBJ databases">
        <authorList>
            <person name="Gilroy R."/>
        </authorList>
    </citation>
    <scope>NUCLEOTIDE SEQUENCE</scope>
    <source>
        <strain evidence="5">ChiBcec16-3735</strain>
    </source>
</reference>
<keyword evidence="3 4" id="KW-0732">Signal</keyword>
<dbReference type="AlphaFoldDB" id="A0A9D2FFI9"/>
<dbReference type="InterPro" id="IPR006127">
    <property type="entry name" value="ZnuA-like"/>
</dbReference>
<organism evidence="5 6">
    <name type="scientific">Candidatus Faecalibacterium gallistercoris</name>
    <dbReference type="NCBI Taxonomy" id="2838579"/>
    <lineage>
        <taxon>Bacteria</taxon>
        <taxon>Bacillati</taxon>
        <taxon>Bacillota</taxon>
        <taxon>Clostridia</taxon>
        <taxon>Eubacteriales</taxon>
        <taxon>Oscillospiraceae</taxon>
        <taxon>Faecalibacterium</taxon>
    </lineage>
</organism>
<comment type="similarity">
    <text evidence="1">Belongs to the bacterial solute-binding protein 9 family.</text>
</comment>
<feature type="chain" id="PRO_5039565160" evidence="4">
    <location>
        <begin position="23"/>
        <end position="339"/>
    </location>
</feature>
<dbReference type="PANTHER" id="PTHR42953">
    <property type="entry name" value="HIGH-AFFINITY ZINC UPTAKE SYSTEM PROTEIN ZNUA-RELATED"/>
    <property type="match status" value="1"/>
</dbReference>
<dbReference type="EMBL" id="DXBJ01000021">
    <property type="protein sequence ID" value="HIZ57593.1"/>
    <property type="molecule type" value="Genomic_DNA"/>
</dbReference>
<dbReference type="GO" id="GO:0030001">
    <property type="term" value="P:metal ion transport"/>
    <property type="evidence" value="ECO:0007669"/>
    <property type="project" value="InterPro"/>
</dbReference>
<dbReference type="PROSITE" id="PS51257">
    <property type="entry name" value="PROKAR_LIPOPROTEIN"/>
    <property type="match status" value="1"/>
</dbReference>
<proteinExistence type="inferred from homology"/>
<feature type="signal peptide" evidence="4">
    <location>
        <begin position="1"/>
        <end position="22"/>
    </location>
</feature>
<keyword evidence="2" id="KW-0813">Transport</keyword>
<dbReference type="InterPro" id="IPR050492">
    <property type="entry name" value="Bact_metal-bind_prot9"/>
</dbReference>
<comment type="caution">
    <text evidence="5">The sequence shown here is derived from an EMBL/GenBank/DDBJ whole genome shotgun (WGS) entry which is preliminary data.</text>
</comment>
<dbReference type="SUPFAM" id="SSF53807">
    <property type="entry name" value="Helical backbone' metal receptor"/>
    <property type="match status" value="1"/>
</dbReference>
<dbReference type="Proteomes" id="UP000824065">
    <property type="component" value="Unassembled WGS sequence"/>
</dbReference>
<sequence length="339" mass="35898">MNHCKRILAALAAAFAALALLAGCSPSHPRPEDAGAASAPGTGGEAELRVVATTFPLYDWARQVLGQTPGIELVWLQDTGVDMHSYQPTAADMLLVSSCDLFLYVGGTSDSWVDDALQEAVNQDMEVLSLLDVLGSAARLEELTEGMQAAHEDHDGHAHAEAEYDEHIWLSLRNAQLLTDAIADAMGRMDPAHAEDFAANAAAYGGQLAALDAAYQAAVDAAPVRTLLFGDRFPFRYLVEDYGLDYYAAFPGCSAETEASFETVAFLAGKVQELDLPAVLAIDHSDHRVAQTIAQNAGNGAAVLTLDSMQGVSSEDVRAGATYLSIMASNLDVLKQALA</sequence>
<gene>
    <name evidence="5" type="ORF">H9725_03275</name>
</gene>
<dbReference type="Pfam" id="PF01297">
    <property type="entry name" value="ZnuA"/>
    <property type="match status" value="1"/>
</dbReference>
<dbReference type="PANTHER" id="PTHR42953:SF3">
    <property type="entry name" value="HIGH-AFFINITY ZINC UPTAKE SYSTEM PROTEIN ZNUA"/>
    <property type="match status" value="1"/>
</dbReference>
<reference evidence="5" key="1">
    <citation type="journal article" date="2021" name="PeerJ">
        <title>Extensive microbial diversity within the chicken gut microbiome revealed by metagenomics and culture.</title>
        <authorList>
            <person name="Gilroy R."/>
            <person name="Ravi A."/>
            <person name="Getino M."/>
            <person name="Pursley I."/>
            <person name="Horton D.L."/>
            <person name="Alikhan N.F."/>
            <person name="Baker D."/>
            <person name="Gharbi K."/>
            <person name="Hall N."/>
            <person name="Watson M."/>
            <person name="Adriaenssens E.M."/>
            <person name="Foster-Nyarko E."/>
            <person name="Jarju S."/>
            <person name="Secka A."/>
            <person name="Antonio M."/>
            <person name="Oren A."/>
            <person name="Chaudhuri R.R."/>
            <person name="La Ragione R."/>
            <person name="Hildebrand F."/>
            <person name="Pallen M.J."/>
        </authorList>
    </citation>
    <scope>NUCLEOTIDE SEQUENCE</scope>
    <source>
        <strain evidence="5">ChiBcec16-3735</strain>
    </source>
</reference>
<evidence type="ECO:0000313" key="6">
    <source>
        <dbReference type="Proteomes" id="UP000824065"/>
    </source>
</evidence>